<reference evidence="1 2" key="1">
    <citation type="submission" date="2019-03" db="EMBL/GenBank/DDBJ databases">
        <title>Single cell metagenomics reveals metabolic interactions within the superorganism composed of flagellate Streblomastix strix and complex community of Bacteroidetes bacteria on its surface.</title>
        <authorList>
            <person name="Treitli S.C."/>
            <person name="Kolisko M."/>
            <person name="Husnik F."/>
            <person name="Keeling P."/>
            <person name="Hampl V."/>
        </authorList>
    </citation>
    <scope>NUCLEOTIDE SEQUENCE [LARGE SCALE GENOMIC DNA]</scope>
    <source>
        <strain evidence="1">ST1C</strain>
    </source>
</reference>
<proteinExistence type="predicted"/>
<comment type="caution">
    <text evidence="1">The sequence shown here is derived from an EMBL/GenBank/DDBJ whole genome shotgun (WGS) entry which is preliminary data.</text>
</comment>
<evidence type="ECO:0000313" key="2">
    <source>
        <dbReference type="Proteomes" id="UP000324800"/>
    </source>
</evidence>
<organism evidence="1 2">
    <name type="scientific">Streblomastix strix</name>
    <dbReference type="NCBI Taxonomy" id="222440"/>
    <lineage>
        <taxon>Eukaryota</taxon>
        <taxon>Metamonada</taxon>
        <taxon>Preaxostyla</taxon>
        <taxon>Oxymonadida</taxon>
        <taxon>Streblomastigidae</taxon>
        <taxon>Streblomastix</taxon>
    </lineage>
</organism>
<dbReference type="Proteomes" id="UP000324800">
    <property type="component" value="Unassembled WGS sequence"/>
</dbReference>
<sequence length="68" mass="6995">MGFFSKISNFRTKILGGVKNAAQWIAPTLHKILSTVAGPVGMIHLGIGGTLGAGANLAGAVDRLVNKH</sequence>
<gene>
    <name evidence="1" type="ORF">EZS28_048777</name>
</gene>
<name>A0A5J4TBC3_9EUKA</name>
<dbReference type="AlphaFoldDB" id="A0A5J4TBC3"/>
<evidence type="ECO:0000313" key="1">
    <source>
        <dbReference type="EMBL" id="KAA6355696.1"/>
    </source>
</evidence>
<accession>A0A5J4TBC3</accession>
<dbReference type="EMBL" id="SNRW01034200">
    <property type="protein sequence ID" value="KAA6355696.1"/>
    <property type="molecule type" value="Genomic_DNA"/>
</dbReference>
<protein>
    <submittedName>
        <fullName evidence="1">Uncharacterized protein</fullName>
    </submittedName>
</protein>